<keyword evidence="1" id="KW-0472">Membrane</keyword>
<gene>
    <name evidence="2" type="ORF">A8F95_10435</name>
</gene>
<dbReference type="InterPro" id="IPR020390">
    <property type="entry name" value="Uncharacterised_YqhV"/>
</dbReference>
<dbReference type="Pfam" id="PF10942">
    <property type="entry name" value="DUF2619"/>
    <property type="match status" value="1"/>
</dbReference>
<sequence>MFTFIEKAVLGMALLRILSGGIEIFAAFLMLRFNDIEKALILNSSLALVGPIILIATTSIGLLGLTDRISFQTIFWVFLGVGCILYGVRSG</sequence>
<keyword evidence="1" id="KW-0812">Transmembrane</keyword>
<dbReference type="EMBL" id="MAYT01000027">
    <property type="protein sequence ID" value="OCA85098.1"/>
    <property type="molecule type" value="Genomic_DNA"/>
</dbReference>
<evidence type="ECO:0000313" key="2">
    <source>
        <dbReference type="EMBL" id="OCA85098.1"/>
    </source>
</evidence>
<feature type="transmembrane region" description="Helical" evidence="1">
    <location>
        <begin position="12"/>
        <end position="33"/>
    </location>
</feature>
<name>A0A1B9AN76_9BACI</name>
<evidence type="ECO:0000313" key="3">
    <source>
        <dbReference type="Proteomes" id="UP000092578"/>
    </source>
</evidence>
<keyword evidence="3" id="KW-1185">Reference proteome</keyword>
<evidence type="ECO:0008006" key="4">
    <source>
        <dbReference type="Google" id="ProtNLM"/>
    </source>
</evidence>
<feature type="transmembrane region" description="Helical" evidence="1">
    <location>
        <begin position="40"/>
        <end position="63"/>
    </location>
</feature>
<protein>
    <recommendedName>
        <fullName evidence="4">DUF2619 domain-containing protein</fullName>
    </recommendedName>
</protein>
<evidence type="ECO:0000256" key="1">
    <source>
        <dbReference type="SAM" id="Phobius"/>
    </source>
</evidence>
<organism evidence="2 3">
    <name type="scientific">Pseudobacillus wudalianchiensis</name>
    <dbReference type="NCBI Taxonomy" id="1743143"/>
    <lineage>
        <taxon>Bacteria</taxon>
        <taxon>Bacillati</taxon>
        <taxon>Bacillota</taxon>
        <taxon>Bacilli</taxon>
        <taxon>Bacillales</taxon>
        <taxon>Bacillaceae</taxon>
        <taxon>Pseudobacillus</taxon>
    </lineage>
</organism>
<accession>A0A1B9AN76</accession>
<feature type="transmembrane region" description="Helical" evidence="1">
    <location>
        <begin position="69"/>
        <end position="88"/>
    </location>
</feature>
<proteinExistence type="predicted"/>
<keyword evidence="1" id="KW-1133">Transmembrane helix</keyword>
<reference evidence="3" key="1">
    <citation type="submission" date="2016-05" db="EMBL/GenBank/DDBJ databases">
        <authorList>
            <person name="Liu B."/>
            <person name="Wang J."/>
            <person name="Zhu Y."/>
            <person name="Liu G."/>
            <person name="Chen Q."/>
            <person name="Chen Z."/>
            <person name="Lan J."/>
            <person name="Che J."/>
            <person name="Ge C."/>
            <person name="Shi H."/>
            <person name="Pan Z."/>
            <person name="Liu X."/>
        </authorList>
    </citation>
    <scope>NUCLEOTIDE SEQUENCE [LARGE SCALE GENOMIC DNA]</scope>
    <source>
        <strain evidence="3">FJAT-27215</strain>
    </source>
</reference>
<comment type="caution">
    <text evidence="2">The sequence shown here is derived from an EMBL/GenBank/DDBJ whole genome shotgun (WGS) entry which is preliminary data.</text>
</comment>
<dbReference type="Proteomes" id="UP000092578">
    <property type="component" value="Unassembled WGS sequence"/>
</dbReference>
<dbReference type="RefSeq" id="WP_049662305.1">
    <property type="nucleotide sequence ID" value="NZ_MAYT01000027.1"/>
</dbReference>
<dbReference type="AlphaFoldDB" id="A0A1B9AN76"/>